<accession>A0ABY7VS13</accession>
<evidence type="ECO:0000256" key="1">
    <source>
        <dbReference type="ARBA" id="ARBA00022801"/>
    </source>
</evidence>
<evidence type="ECO:0000313" key="4">
    <source>
        <dbReference type="EMBL" id="WDE96996.1"/>
    </source>
</evidence>
<protein>
    <submittedName>
        <fullName evidence="4">NUDIX domain-containing protein</fullName>
    </submittedName>
</protein>
<evidence type="ECO:0000259" key="3">
    <source>
        <dbReference type="PROSITE" id="PS51462"/>
    </source>
</evidence>
<gene>
    <name evidence="4" type="ORF">PQO03_03350</name>
</gene>
<dbReference type="PRINTS" id="PR00502">
    <property type="entry name" value="NUDIXFAMILY"/>
</dbReference>
<dbReference type="SUPFAM" id="SSF55811">
    <property type="entry name" value="Nudix"/>
    <property type="match status" value="1"/>
</dbReference>
<feature type="domain" description="Nudix hydrolase" evidence="3">
    <location>
        <begin position="2"/>
        <end position="141"/>
    </location>
</feature>
<keyword evidence="5" id="KW-1185">Reference proteome</keyword>
<dbReference type="Pfam" id="PF00293">
    <property type="entry name" value="NUDIX"/>
    <property type="match status" value="1"/>
</dbReference>
<dbReference type="InterPro" id="IPR020476">
    <property type="entry name" value="Nudix_hydrolase"/>
</dbReference>
<dbReference type="InterPro" id="IPR020084">
    <property type="entry name" value="NUDIX_hydrolase_CS"/>
</dbReference>
<dbReference type="EMBL" id="CP117811">
    <property type="protein sequence ID" value="WDE96996.1"/>
    <property type="molecule type" value="Genomic_DNA"/>
</dbReference>
<dbReference type="Gene3D" id="3.90.79.10">
    <property type="entry name" value="Nucleoside Triphosphate Pyrophosphohydrolase"/>
    <property type="match status" value="1"/>
</dbReference>
<dbReference type="PANTHER" id="PTHR43736:SF1">
    <property type="entry name" value="DIHYDRONEOPTERIN TRIPHOSPHATE DIPHOSPHATASE"/>
    <property type="match status" value="1"/>
</dbReference>
<dbReference type="PANTHER" id="PTHR43736">
    <property type="entry name" value="ADP-RIBOSE PYROPHOSPHATASE"/>
    <property type="match status" value="1"/>
</dbReference>
<dbReference type="InterPro" id="IPR000086">
    <property type="entry name" value="NUDIX_hydrolase_dom"/>
</dbReference>
<dbReference type="RefSeq" id="WP_274151112.1">
    <property type="nucleotide sequence ID" value="NZ_CP117811.1"/>
</dbReference>
<dbReference type="Proteomes" id="UP001214250">
    <property type="component" value="Chromosome 1"/>
</dbReference>
<keyword evidence="1 2" id="KW-0378">Hydrolase</keyword>
<name>A0ABY7VS13_9BACT</name>
<dbReference type="PROSITE" id="PS51462">
    <property type="entry name" value="NUDIX"/>
    <property type="match status" value="1"/>
</dbReference>
<proteinExistence type="inferred from homology"/>
<dbReference type="InterPro" id="IPR015797">
    <property type="entry name" value="NUDIX_hydrolase-like_dom_sf"/>
</dbReference>
<comment type="similarity">
    <text evidence="2">Belongs to the Nudix hydrolase family.</text>
</comment>
<reference evidence="4 5" key="1">
    <citation type="submission" date="2023-02" db="EMBL/GenBank/DDBJ databases">
        <title>Genome sequence of Lentisphaera profundi SAORIC-696.</title>
        <authorList>
            <person name="Kim e."/>
            <person name="Cho J.-C."/>
            <person name="Choi A."/>
            <person name="Kang I."/>
        </authorList>
    </citation>
    <scope>NUCLEOTIDE SEQUENCE [LARGE SCALE GENOMIC DNA]</scope>
    <source>
        <strain evidence="4 5">SAORIC-696</strain>
    </source>
</reference>
<dbReference type="PROSITE" id="PS00893">
    <property type="entry name" value="NUDIX_BOX"/>
    <property type="match status" value="1"/>
</dbReference>
<dbReference type="CDD" id="cd03674">
    <property type="entry name" value="NUDIX_Hydrolase"/>
    <property type="match status" value="1"/>
</dbReference>
<evidence type="ECO:0000256" key="2">
    <source>
        <dbReference type="RuleBase" id="RU003476"/>
    </source>
</evidence>
<organism evidence="4 5">
    <name type="scientific">Lentisphaera profundi</name>
    <dbReference type="NCBI Taxonomy" id="1658616"/>
    <lineage>
        <taxon>Bacteria</taxon>
        <taxon>Pseudomonadati</taxon>
        <taxon>Lentisphaerota</taxon>
        <taxon>Lentisphaeria</taxon>
        <taxon>Lentisphaerales</taxon>
        <taxon>Lentisphaeraceae</taxon>
        <taxon>Lentisphaera</taxon>
    </lineage>
</organism>
<evidence type="ECO:0000313" key="5">
    <source>
        <dbReference type="Proteomes" id="UP001214250"/>
    </source>
</evidence>
<sequence length="146" mass="16970">MSYRYTCAVFILKQDKVLLIKHKKLQRWLPPGGCIESHETPDQAAIREVKEEVGIDIELLGDKLNEHPSINIIHPPIHIQVENNPHGLNNIDFIYYAKIINEDSLLKLNLTEADEYSWFDTVLLDQHVPEEELRINAFKALNYLKN</sequence>